<evidence type="ECO:0000256" key="1">
    <source>
        <dbReference type="SAM" id="MobiDB-lite"/>
    </source>
</evidence>
<dbReference type="RefSeq" id="WP_180549601.1">
    <property type="nucleotide sequence ID" value="NZ_DAIPTI010000024.1"/>
</dbReference>
<organism evidence="3 4">
    <name type="scientific">Ottowia beijingensis</name>
    <dbReference type="NCBI Taxonomy" id="1207057"/>
    <lineage>
        <taxon>Bacteria</taxon>
        <taxon>Pseudomonadati</taxon>
        <taxon>Pseudomonadota</taxon>
        <taxon>Betaproteobacteria</taxon>
        <taxon>Burkholderiales</taxon>
        <taxon>Comamonadaceae</taxon>
        <taxon>Ottowia</taxon>
    </lineage>
</organism>
<accession>A0A853ITP7</accession>
<sequence>MNFKPVLVAAALLLGSTAHAALSAHNTDDVLPNSPWKEQGQPDAGKFNPASGHEELAPAVVVVPVAPAAMTYYPPAIVITERPRKPYALVAAPTLPCAPAYCPRRVRVDRN</sequence>
<feature type="region of interest" description="Disordered" evidence="1">
    <location>
        <begin position="26"/>
        <end position="51"/>
    </location>
</feature>
<comment type="caution">
    <text evidence="3">The sequence shown here is derived from an EMBL/GenBank/DDBJ whole genome shotgun (WGS) entry which is preliminary data.</text>
</comment>
<evidence type="ECO:0000256" key="2">
    <source>
        <dbReference type="SAM" id="SignalP"/>
    </source>
</evidence>
<dbReference type="AlphaFoldDB" id="A0A853ITP7"/>
<dbReference type="Proteomes" id="UP000589716">
    <property type="component" value="Unassembled WGS sequence"/>
</dbReference>
<evidence type="ECO:0000313" key="4">
    <source>
        <dbReference type="Proteomes" id="UP000589716"/>
    </source>
</evidence>
<feature type="chain" id="PRO_5032868712" evidence="2">
    <location>
        <begin position="21"/>
        <end position="111"/>
    </location>
</feature>
<name>A0A853ITP7_9BURK</name>
<feature type="signal peptide" evidence="2">
    <location>
        <begin position="1"/>
        <end position="20"/>
    </location>
</feature>
<proteinExistence type="predicted"/>
<gene>
    <name evidence="3" type="ORF">H0I39_03675</name>
</gene>
<protein>
    <submittedName>
        <fullName evidence="3">Uncharacterized protein</fullName>
    </submittedName>
</protein>
<reference evidence="3 4" key="1">
    <citation type="submission" date="2020-07" db="EMBL/GenBank/DDBJ databases">
        <authorList>
            <person name="Maaloum M."/>
        </authorList>
    </citation>
    <scope>NUCLEOTIDE SEQUENCE [LARGE SCALE GENOMIC DNA]</scope>
    <source>
        <strain evidence="3 4">GCS-AN-3</strain>
    </source>
</reference>
<keyword evidence="2" id="KW-0732">Signal</keyword>
<dbReference type="EMBL" id="JACCKX010000001">
    <property type="protein sequence ID" value="NZA01091.1"/>
    <property type="molecule type" value="Genomic_DNA"/>
</dbReference>
<keyword evidence="4" id="KW-1185">Reference proteome</keyword>
<evidence type="ECO:0000313" key="3">
    <source>
        <dbReference type="EMBL" id="NZA01091.1"/>
    </source>
</evidence>